<dbReference type="RefSeq" id="WP_176812423.1">
    <property type="nucleotide sequence ID" value="NZ_CP055305.1"/>
</dbReference>
<dbReference type="EMBL" id="CP055305">
    <property type="protein sequence ID" value="QLB42455.1"/>
    <property type="molecule type" value="Genomic_DNA"/>
</dbReference>
<proteinExistence type="predicted"/>
<dbReference type="InterPro" id="IPR001932">
    <property type="entry name" value="PPM-type_phosphatase-like_dom"/>
</dbReference>
<dbReference type="AlphaFoldDB" id="A0ABD7A9Z2"/>
<evidence type="ECO:0000313" key="2">
    <source>
        <dbReference type="EMBL" id="QLB42455.1"/>
    </source>
</evidence>
<name>A0ABD7A9Z2_9PAST</name>
<evidence type="ECO:0000313" key="3">
    <source>
        <dbReference type="Proteomes" id="UP000509784"/>
    </source>
</evidence>
<dbReference type="Pfam" id="PF13672">
    <property type="entry name" value="PP2C_2"/>
    <property type="match status" value="1"/>
</dbReference>
<sequence length="245" mass="27906">MPFQLTFCQQVGSFHKKNQDALFNGKAVYQWQYKNAESDMLEANKVMFGIADGVSHSSQSQLASRFLMGRLSECQELNSTWLRATQFALCEKYAAVHFGIGSTFVGCELHANGKGKILNVGDSRAYKITAQGQWQQLSVDHTMLTEMRQQGVVDEHTQYASIYNGLTDCLIADFEADDFRIHTAEFQLEKGESILLCSDGLHDRISSERLNWLWQQSQDNCVRLHFLQRFIKKSDDFSVVIVEIL</sequence>
<feature type="domain" description="PPM-type phosphatase" evidence="1">
    <location>
        <begin position="23"/>
        <end position="244"/>
    </location>
</feature>
<reference evidence="2 3" key="1">
    <citation type="submission" date="2020-06" db="EMBL/GenBank/DDBJ databases">
        <title>Mannheimia pernigra sp. nov. isolated from bovine respiratory tract.</title>
        <authorList>
            <person name="Kuhnert P."/>
            <person name="Akarsu-Egger H."/>
        </authorList>
    </citation>
    <scope>NUCLEOTIDE SEQUENCE [LARGE SCALE GENOMIC DNA]</scope>
    <source>
        <strain evidence="2 3">17CN0883</strain>
    </source>
</reference>
<gene>
    <name evidence="2" type="ORF">HV560_06330</name>
</gene>
<accession>A0ABD7A9Z2</accession>
<dbReference type="SUPFAM" id="SSF81606">
    <property type="entry name" value="PP2C-like"/>
    <property type="match status" value="1"/>
</dbReference>
<dbReference type="SMART" id="SM00332">
    <property type="entry name" value="PP2Cc"/>
    <property type="match status" value="1"/>
</dbReference>
<dbReference type="KEGG" id="mpeg:HV560_06330"/>
<evidence type="ECO:0000259" key="1">
    <source>
        <dbReference type="PROSITE" id="PS51746"/>
    </source>
</evidence>
<dbReference type="PROSITE" id="PS51746">
    <property type="entry name" value="PPM_2"/>
    <property type="match status" value="1"/>
</dbReference>
<organism evidence="2 3">
    <name type="scientific">Mannheimia pernigra</name>
    <dbReference type="NCBI Taxonomy" id="111844"/>
    <lineage>
        <taxon>Bacteria</taxon>
        <taxon>Pseudomonadati</taxon>
        <taxon>Pseudomonadota</taxon>
        <taxon>Gammaproteobacteria</taxon>
        <taxon>Pasteurellales</taxon>
        <taxon>Pasteurellaceae</taxon>
        <taxon>Mannheimia</taxon>
    </lineage>
</organism>
<dbReference type="Proteomes" id="UP000509784">
    <property type="component" value="Chromosome"/>
</dbReference>
<dbReference type="Gene3D" id="3.60.40.10">
    <property type="entry name" value="PPM-type phosphatase domain"/>
    <property type="match status" value="1"/>
</dbReference>
<protein>
    <submittedName>
        <fullName evidence="2">Protein phosphatase 2C domain-containing protein</fullName>
    </submittedName>
</protein>
<dbReference type="InterPro" id="IPR036457">
    <property type="entry name" value="PPM-type-like_dom_sf"/>
</dbReference>